<dbReference type="InterPro" id="IPR039052">
    <property type="entry name" value="Antitox_PemI-like"/>
</dbReference>
<gene>
    <name evidence="2" type="ORF">QUF54_06680</name>
</gene>
<dbReference type="EMBL" id="JAUCGM010000405">
    <property type="protein sequence ID" value="MDM8563020.1"/>
    <property type="molecule type" value="Genomic_DNA"/>
</dbReference>
<keyword evidence="3" id="KW-1185">Reference proteome</keyword>
<dbReference type="InterPro" id="IPR007159">
    <property type="entry name" value="SpoVT-AbrB_dom"/>
</dbReference>
<organism evidence="2 3">
    <name type="scientific">Candidatus Marithioploca araucensis</name>
    <dbReference type="NCBI Taxonomy" id="70273"/>
    <lineage>
        <taxon>Bacteria</taxon>
        <taxon>Pseudomonadati</taxon>
        <taxon>Pseudomonadota</taxon>
        <taxon>Gammaproteobacteria</taxon>
        <taxon>Thiotrichales</taxon>
        <taxon>Thiotrichaceae</taxon>
        <taxon>Candidatus Marithioploca</taxon>
    </lineage>
</organism>
<protein>
    <submittedName>
        <fullName evidence="2">PbsX family transcriptional regulator</fullName>
    </submittedName>
</protein>
<dbReference type="Pfam" id="PF04014">
    <property type="entry name" value="MazE_antitoxin"/>
    <property type="match status" value="1"/>
</dbReference>
<name>A0ABT7VU02_9GAMM</name>
<dbReference type="PANTHER" id="PTHR40516">
    <property type="entry name" value="ANTITOXIN CHPS-RELATED"/>
    <property type="match status" value="1"/>
</dbReference>
<dbReference type="SMART" id="SM00966">
    <property type="entry name" value="SpoVT_AbrB"/>
    <property type="match status" value="1"/>
</dbReference>
<reference evidence="2" key="1">
    <citation type="submission" date="2023-06" db="EMBL/GenBank/DDBJ databases">
        <title>Uncultivated large filamentous bacteria from sulfidic sediments reveal new species and different genomic features in energy metabolism and defense.</title>
        <authorList>
            <person name="Fonseca A."/>
        </authorList>
    </citation>
    <scope>NUCLEOTIDE SEQUENCE</scope>
    <source>
        <strain evidence="2">HSG4</strain>
    </source>
</reference>
<sequence>MHVQIQKWENSLAVRIPKTFALETQLKSDSFVNMWLSNGKIIIEPNLTTEPLTLDELLAGVTDENRHHEIKTGHAVGKEVW</sequence>
<proteinExistence type="predicted"/>
<evidence type="ECO:0000313" key="2">
    <source>
        <dbReference type="EMBL" id="MDM8563020.1"/>
    </source>
</evidence>
<dbReference type="Proteomes" id="UP001171945">
    <property type="component" value="Unassembled WGS sequence"/>
</dbReference>
<dbReference type="PANTHER" id="PTHR40516:SF1">
    <property type="entry name" value="ANTITOXIN CHPS-RELATED"/>
    <property type="match status" value="1"/>
</dbReference>
<comment type="caution">
    <text evidence="2">The sequence shown here is derived from an EMBL/GenBank/DDBJ whole genome shotgun (WGS) entry which is preliminary data.</text>
</comment>
<evidence type="ECO:0000259" key="1">
    <source>
        <dbReference type="SMART" id="SM00966"/>
    </source>
</evidence>
<dbReference type="SUPFAM" id="SSF89447">
    <property type="entry name" value="AbrB/MazE/MraZ-like"/>
    <property type="match status" value="1"/>
</dbReference>
<feature type="domain" description="SpoVT-AbrB" evidence="1">
    <location>
        <begin position="6"/>
        <end position="51"/>
    </location>
</feature>
<dbReference type="Gene3D" id="2.10.260.10">
    <property type="match status" value="1"/>
</dbReference>
<accession>A0ABT7VU02</accession>
<evidence type="ECO:0000313" key="3">
    <source>
        <dbReference type="Proteomes" id="UP001171945"/>
    </source>
</evidence>
<dbReference type="InterPro" id="IPR037914">
    <property type="entry name" value="SpoVT-AbrB_sf"/>
</dbReference>